<keyword evidence="2" id="KW-1185">Reference proteome</keyword>
<dbReference type="EMBL" id="PJEX01000147">
    <property type="protein sequence ID" value="TKW54234.1"/>
    <property type="molecule type" value="Genomic_DNA"/>
</dbReference>
<evidence type="ECO:0000313" key="2">
    <source>
        <dbReference type="Proteomes" id="UP000310108"/>
    </source>
</evidence>
<comment type="caution">
    <text evidence="1">The sequence shown here is derived from an EMBL/GenBank/DDBJ whole genome shotgun (WGS) entry which is preliminary data.</text>
</comment>
<protein>
    <submittedName>
        <fullName evidence="1">Uncharacterized protein</fullName>
    </submittedName>
</protein>
<evidence type="ECO:0000313" key="1">
    <source>
        <dbReference type="EMBL" id="TKW54234.1"/>
    </source>
</evidence>
<proteinExistence type="predicted"/>
<reference evidence="1 2" key="1">
    <citation type="journal article" date="2019" name="PLoS ONE">
        <title>Comparative genome analysis indicates high evolutionary potential of pathogenicity genes in Colletotrichum tanaceti.</title>
        <authorList>
            <person name="Lelwala R.V."/>
            <person name="Korhonen P.K."/>
            <person name="Young N.D."/>
            <person name="Scott J.B."/>
            <person name="Ades P.A."/>
            <person name="Gasser R.B."/>
            <person name="Taylor P.W.J."/>
        </authorList>
    </citation>
    <scope>NUCLEOTIDE SEQUENCE [LARGE SCALE GENOMIC DNA]</scope>
    <source>
        <strain evidence="1">BRIP57314</strain>
    </source>
</reference>
<name>A0A4U6XFC3_9PEZI</name>
<organism evidence="1 2">
    <name type="scientific">Colletotrichum tanaceti</name>
    <dbReference type="NCBI Taxonomy" id="1306861"/>
    <lineage>
        <taxon>Eukaryota</taxon>
        <taxon>Fungi</taxon>
        <taxon>Dikarya</taxon>
        <taxon>Ascomycota</taxon>
        <taxon>Pezizomycotina</taxon>
        <taxon>Sordariomycetes</taxon>
        <taxon>Hypocreomycetidae</taxon>
        <taxon>Glomerellales</taxon>
        <taxon>Glomerellaceae</taxon>
        <taxon>Colletotrichum</taxon>
        <taxon>Colletotrichum destructivum species complex</taxon>
    </lineage>
</organism>
<accession>A0A4U6XFC3</accession>
<dbReference type="Proteomes" id="UP000310108">
    <property type="component" value="Unassembled WGS sequence"/>
</dbReference>
<dbReference type="AlphaFoldDB" id="A0A4U6XFC3"/>
<gene>
    <name evidence="1" type="ORF">CTA1_6599</name>
</gene>
<sequence>MESDPYARVLSSSFASMSQPNAASKVVSKGRNTYERREIPCVLTVDGTKDGYRDDIAANLAPHADFATTFTYVDGPLVSPEVRIHLKGTEKRGNSLTTYIIARVVIPINALSGIPVIDHVQDGYRRLSMTVHLERIVLAKSKKPIDNDLSQRASAWAQLFIGTGDAALSIFFKEAITIDNFVSLITRQYSTDESRVIDAGLDCVFKNHPVVYKELNWFTINSKLPSPPDNPIPETMAFHDERTRMIRLQASSREEYDLDATKTGLLSKSVHPCFILPDPSSA</sequence>